<gene>
    <name evidence="1" type="ORF">ElyMa_006969800</name>
</gene>
<proteinExistence type="predicted"/>
<dbReference type="Proteomes" id="UP000762676">
    <property type="component" value="Unassembled WGS sequence"/>
</dbReference>
<organism evidence="1 2">
    <name type="scientific">Elysia marginata</name>
    <dbReference type="NCBI Taxonomy" id="1093978"/>
    <lineage>
        <taxon>Eukaryota</taxon>
        <taxon>Metazoa</taxon>
        <taxon>Spiralia</taxon>
        <taxon>Lophotrochozoa</taxon>
        <taxon>Mollusca</taxon>
        <taxon>Gastropoda</taxon>
        <taxon>Heterobranchia</taxon>
        <taxon>Euthyneura</taxon>
        <taxon>Panpulmonata</taxon>
        <taxon>Sacoglossa</taxon>
        <taxon>Placobranchoidea</taxon>
        <taxon>Plakobranchidae</taxon>
        <taxon>Elysia</taxon>
    </lineage>
</organism>
<accession>A0AAV4JN60</accession>
<evidence type="ECO:0000313" key="1">
    <source>
        <dbReference type="EMBL" id="GFS23138.1"/>
    </source>
</evidence>
<name>A0AAV4JN60_9GAST</name>
<dbReference type="EMBL" id="BMAT01013924">
    <property type="protein sequence ID" value="GFS23138.1"/>
    <property type="molecule type" value="Genomic_DNA"/>
</dbReference>
<dbReference type="AlphaFoldDB" id="A0AAV4JN60"/>
<comment type="caution">
    <text evidence="1">The sequence shown here is derived from an EMBL/GenBank/DDBJ whole genome shotgun (WGS) entry which is preliminary data.</text>
</comment>
<reference evidence="1 2" key="1">
    <citation type="journal article" date="2021" name="Elife">
        <title>Chloroplast acquisition without the gene transfer in kleptoplastic sea slugs, Plakobranchus ocellatus.</title>
        <authorList>
            <person name="Maeda T."/>
            <person name="Takahashi S."/>
            <person name="Yoshida T."/>
            <person name="Shimamura S."/>
            <person name="Takaki Y."/>
            <person name="Nagai Y."/>
            <person name="Toyoda A."/>
            <person name="Suzuki Y."/>
            <person name="Arimoto A."/>
            <person name="Ishii H."/>
            <person name="Satoh N."/>
            <person name="Nishiyama T."/>
            <person name="Hasebe M."/>
            <person name="Maruyama T."/>
            <person name="Minagawa J."/>
            <person name="Obokata J."/>
            <person name="Shigenobu S."/>
        </authorList>
    </citation>
    <scope>NUCLEOTIDE SEQUENCE [LARGE SCALE GENOMIC DNA]</scope>
</reference>
<evidence type="ECO:0000313" key="2">
    <source>
        <dbReference type="Proteomes" id="UP000762676"/>
    </source>
</evidence>
<keyword evidence="2" id="KW-1185">Reference proteome</keyword>
<sequence length="98" mass="10455">MDKSVVLVDTSLSLSAVPGSQSVYRSLSLSALPGSQSVYRHVFKTDLLLLCVLSGPGRPPDQTFTGVDTSSANDSETVDLELHCTHPVGDVEPSSWQH</sequence>
<protein>
    <submittedName>
        <fullName evidence="1">Uncharacterized protein</fullName>
    </submittedName>
</protein>